<organism evidence="2">
    <name type="scientific">Alexandrium monilatum</name>
    <dbReference type="NCBI Taxonomy" id="311494"/>
    <lineage>
        <taxon>Eukaryota</taxon>
        <taxon>Sar</taxon>
        <taxon>Alveolata</taxon>
        <taxon>Dinophyceae</taxon>
        <taxon>Gonyaulacales</taxon>
        <taxon>Pyrocystaceae</taxon>
        <taxon>Alexandrium</taxon>
    </lineage>
</organism>
<dbReference type="PANTHER" id="PTHR12461:SF105">
    <property type="entry name" value="HYPOXIA-INDUCIBLE FACTOR 1-ALPHA INHIBITOR"/>
    <property type="match status" value="1"/>
</dbReference>
<dbReference type="Pfam" id="PF13621">
    <property type="entry name" value="Cupin_8"/>
    <property type="match status" value="1"/>
</dbReference>
<accession>A0A7S4QGJ8</accession>
<gene>
    <name evidence="2" type="ORF">AMON00008_LOCUS20104</name>
</gene>
<dbReference type="PANTHER" id="PTHR12461">
    <property type="entry name" value="HYPOXIA-INDUCIBLE FACTOR 1 ALPHA INHIBITOR-RELATED"/>
    <property type="match status" value="1"/>
</dbReference>
<dbReference type="SUPFAM" id="SSF51197">
    <property type="entry name" value="Clavaminate synthase-like"/>
    <property type="match status" value="1"/>
</dbReference>
<dbReference type="SMART" id="SM00558">
    <property type="entry name" value="JmjC"/>
    <property type="match status" value="1"/>
</dbReference>
<protein>
    <recommendedName>
        <fullName evidence="1">JmjC domain-containing protein</fullName>
    </recommendedName>
</protein>
<dbReference type="InterPro" id="IPR003347">
    <property type="entry name" value="JmjC_dom"/>
</dbReference>
<dbReference type="PROSITE" id="PS51184">
    <property type="entry name" value="JMJC"/>
    <property type="match status" value="1"/>
</dbReference>
<evidence type="ECO:0000259" key="1">
    <source>
        <dbReference type="PROSITE" id="PS51184"/>
    </source>
</evidence>
<reference evidence="2" key="1">
    <citation type="submission" date="2021-01" db="EMBL/GenBank/DDBJ databases">
        <authorList>
            <person name="Corre E."/>
            <person name="Pelletier E."/>
            <person name="Niang G."/>
            <person name="Scheremetjew M."/>
            <person name="Finn R."/>
            <person name="Kale V."/>
            <person name="Holt S."/>
            <person name="Cochrane G."/>
            <person name="Meng A."/>
            <person name="Brown T."/>
            <person name="Cohen L."/>
        </authorList>
    </citation>
    <scope>NUCLEOTIDE SEQUENCE</scope>
    <source>
        <strain evidence="2">CCMP3105</strain>
    </source>
</reference>
<evidence type="ECO:0000313" key="2">
    <source>
        <dbReference type="EMBL" id="CAE4582979.1"/>
    </source>
</evidence>
<dbReference type="AlphaFoldDB" id="A0A7S4QGJ8"/>
<proteinExistence type="predicted"/>
<dbReference type="EMBL" id="HBNR01029498">
    <property type="protein sequence ID" value="CAE4582979.1"/>
    <property type="molecule type" value="Transcribed_RNA"/>
</dbReference>
<dbReference type="InterPro" id="IPR041667">
    <property type="entry name" value="Cupin_8"/>
</dbReference>
<name>A0A7S4QGJ8_9DINO</name>
<dbReference type="Gene3D" id="2.60.120.10">
    <property type="entry name" value="Jelly Rolls"/>
    <property type="match status" value="1"/>
</dbReference>
<sequence>MAQGSQLAVCACPTRFLGWAPAMAAGADAPVATTPSAEELRVAMATLAKAYADPDLQRRLDEARRARGDVIRRMRDVLLPVQTPVLERLGFSPGEQGLAAMQNAVNRRVCEGDARLRDLANECLRSLGLAPMRSNAGEVTAEDFFVQMESRYSGGLGAGAELEALPLDPATLALLSALREQRRPHGGISLGVLTVWSVWEKVGLARQVQLRPAQQVSVPRLERPSADELLEHVLLNQPVVISGAINDTEFPPLRNFADFGYLRRRCGSKPVKVKGDLVEDRDGRKVFVTDPAVQMPFGEYLGMVEEAERNQTAPAFYMGKVPLSDELPELVADIDAASASPISKYGQCFGPNPKGIHTYFGCSRNTTATHFDPSENLLLVVSGSKTFELYHPSDVDCLYPTKPPGYTNSVVPPFAPPGSMPSDLQARCPHYCHARPVRVELSAGDMLYLPICWWHGVTGGSERNMILNWWCEMHPRKKVVSDESKGARGALAALKKSEAYRSIQNGLPVM</sequence>
<feature type="domain" description="JmjC" evidence="1">
    <location>
        <begin position="323"/>
        <end position="483"/>
    </location>
</feature>
<dbReference type="InterPro" id="IPR014710">
    <property type="entry name" value="RmlC-like_jellyroll"/>
</dbReference>